<accession>A0AAV1M2F3</accession>
<dbReference type="PANTHER" id="PTHR46599:SF3">
    <property type="entry name" value="PIGGYBAC TRANSPOSABLE ELEMENT-DERIVED PROTEIN 4"/>
    <property type="match status" value="1"/>
</dbReference>
<proteinExistence type="predicted"/>
<evidence type="ECO:0000313" key="2">
    <source>
        <dbReference type="EMBL" id="CAK1600544.1"/>
    </source>
</evidence>
<gene>
    <name evidence="2" type="ORF">PARMNEM_LOCUS19296</name>
</gene>
<dbReference type="AlphaFoldDB" id="A0AAV1M2F3"/>
<keyword evidence="3" id="KW-1185">Reference proteome</keyword>
<feature type="domain" description="PiggyBac transposable element-derived protein" evidence="1">
    <location>
        <begin position="35"/>
        <end position="377"/>
    </location>
</feature>
<dbReference type="Pfam" id="PF13843">
    <property type="entry name" value="DDE_Tnp_1_7"/>
    <property type="match status" value="1"/>
</dbReference>
<dbReference type="Proteomes" id="UP001314205">
    <property type="component" value="Unassembled WGS sequence"/>
</dbReference>
<dbReference type="InterPro" id="IPR029526">
    <property type="entry name" value="PGBD"/>
</dbReference>
<organism evidence="2 3">
    <name type="scientific">Parnassius mnemosyne</name>
    <name type="common">clouded apollo</name>
    <dbReference type="NCBI Taxonomy" id="213953"/>
    <lineage>
        <taxon>Eukaryota</taxon>
        <taxon>Metazoa</taxon>
        <taxon>Ecdysozoa</taxon>
        <taxon>Arthropoda</taxon>
        <taxon>Hexapoda</taxon>
        <taxon>Insecta</taxon>
        <taxon>Pterygota</taxon>
        <taxon>Neoptera</taxon>
        <taxon>Endopterygota</taxon>
        <taxon>Lepidoptera</taxon>
        <taxon>Glossata</taxon>
        <taxon>Ditrysia</taxon>
        <taxon>Papilionoidea</taxon>
        <taxon>Papilionidae</taxon>
        <taxon>Parnassiinae</taxon>
        <taxon>Parnassini</taxon>
        <taxon>Parnassius</taxon>
        <taxon>Driopa</taxon>
    </lineage>
</organism>
<sequence length="393" mass="45469">MNNGWSYTVRDLQRLPFTAEERLGVDVESHSTVESIFCYIIDDEFLDMLFGYAAQISSDAGRLARWKDVDRNMMKKFLGIILYTGIVVKPTLECYWKKDPIYYHPLMHKLGMSYNTFTLMLRCWHFADNSAPRNPNNRLYKVQPLVDKIVNKSQQLLTPGDCVIIDESMVPFKGRLLFRQYNPSKTNKYGIKIYKLCTADGYTWNYEIYCGDDETIENLDKPGSIVVKLCRNLLVAGRLIVADNFDTSFPLATYLLANQTDLCGTLRKNRKHLPEYAKAKKLQRGEVIASQKENVTVSKWRDKRDVLMISTCHSDEMCRTRQRNPKPKPKVVLEYNSKKGIDFSDQLCSYQSPIRKSLIWYKKIAIDMIFSVAITNSVVVYNKLHPTAVPKEK</sequence>
<protein>
    <recommendedName>
        <fullName evidence="1">PiggyBac transposable element-derived protein domain-containing protein</fullName>
    </recommendedName>
</protein>
<comment type="caution">
    <text evidence="2">The sequence shown here is derived from an EMBL/GenBank/DDBJ whole genome shotgun (WGS) entry which is preliminary data.</text>
</comment>
<evidence type="ECO:0000313" key="3">
    <source>
        <dbReference type="Proteomes" id="UP001314205"/>
    </source>
</evidence>
<dbReference type="EMBL" id="CAVLGL010000126">
    <property type="protein sequence ID" value="CAK1600544.1"/>
    <property type="molecule type" value="Genomic_DNA"/>
</dbReference>
<reference evidence="2 3" key="1">
    <citation type="submission" date="2023-11" db="EMBL/GenBank/DDBJ databases">
        <authorList>
            <person name="Hedman E."/>
            <person name="Englund M."/>
            <person name="Stromberg M."/>
            <person name="Nyberg Akerstrom W."/>
            <person name="Nylinder S."/>
            <person name="Jareborg N."/>
            <person name="Kallberg Y."/>
            <person name="Kronander E."/>
        </authorList>
    </citation>
    <scope>NUCLEOTIDE SEQUENCE [LARGE SCALE GENOMIC DNA]</scope>
</reference>
<dbReference type="PANTHER" id="PTHR46599">
    <property type="entry name" value="PIGGYBAC TRANSPOSABLE ELEMENT-DERIVED PROTEIN 4"/>
    <property type="match status" value="1"/>
</dbReference>
<evidence type="ECO:0000259" key="1">
    <source>
        <dbReference type="Pfam" id="PF13843"/>
    </source>
</evidence>
<name>A0AAV1M2F3_9NEOP</name>